<evidence type="ECO:0000256" key="1">
    <source>
        <dbReference type="SAM" id="MobiDB-lite"/>
    </source>
</evidence>
<feature type="region of interest" description="Disordered" evidence="1">
    <location>
        <begin position="168"/>
        <end position="202"/>
    </location>
</feature>
<proteinExistence type="predicted"/>
<organism evidence="2 3">
    <name type="scientific">Canavalia gladiata</name>
    <name type="common">Sword bean</name>
    <name type="synonym">Dolichos gladiatus</name>
    <dbReference type="NCBI Taxonomy" id="3824"/>
    <lineage>
        <taxon>Eukaryota</taxon>
        <taxon>Viridiplantae</taxon>
        <taxon>Streptophyta</taxon>
        <taxon>Embryophyta</taxon>
        <taxon>Tracheophyta</taxon>
        <taxon>Spermatophyta</taxon>
        <taxon>Magnoliopsida</taxon>
        <taxon>eudicotyledons</taxon>
        <taxon>Gunneridae</taxon>
        <taxon>Pentapetalae</taxon>
        <taxon>rosids</taxon>
        <taxon>fabids</taxon>
        <taxon>Fabales</taxon>
        <taxon>Fabaceae</taxon>
        <taxon>Papilionoideae</taxon>
        <taxon>50 kb inversion clade</taxon>
        <taxon>NPAAA clade</taxon>
        <taxon>indigoferoid/millettioid clade</taxon>
        <taxon>Phaseoleae</taxon>
        <taxon>Canavalia</taxon>
    </lineage>
</organism>
<evidence type="ECO:0000313" key="2">
    <source>
        <dbReference type="EMBL" id="KAK7306797.1"/>
    </source>
</evidence>
<feature type="compositionally biased region" description="Polar residues" evidence="1">
    <location>
        <begin position="168"/>
        <end position="185"/>
    </location>
</feature>
<gene>
    <name evidence="2" type="ORF">VNO77_44755</name>
</gene>
<name>A0AAN9PR07_CANGL</name>
<sequence length="202" mass="22383">MHACMGFLPQAIESIAPHDLSFSCQVSFQSSVESIGSSHGLIRFHHALEHGLGVSKSTRGVICFEGETHVRSQLIYMSVKFWRMYNQKWVQAQVQANYSLVIILSHDAEQITPSQDKEASSNGAKKPNILYNGNVLVVFWSHKAVRLIPHSFVHGREGHSEHTACMQSNQAGQTVSHENAASELSQGGAKQFDAIPCRDKQK</sequence>
<dbReference type="EMBL" id="JAYMYQ010000011">
    <property type="protein sequence ID" value="KAK7306797.1"/>
    <property type="molecule type" value="Genomic_DNA"/>
</dbReference>
<keyword evidence="3" id="KW-1185">Reference proteome</keyword>
<dbReference type="AlphaFoldDB" id="A0AAN9PR07"/>
<comment type="caution">
    <text evidence="2">The sequence shown here is derived from an EMBL/GenBank/DDBJ whole genome shotgun (WGS) entry which is preliminary data.</text>
</comment>
<protein>
    <submittedName>
        <fullName evidence="2">Uncharacterized protein</fullName>
    </submittedName>
</protein>
<dbReference type="Proteomes" id="UP001367508">
    <property type="component" value="Unassembled WGS sequence"/>
</dbReference>
<evidence type="ECO:0000313" key="3">
    <source>
        <dbReference type="Proteomes" id="UP001367508"/>
    </source>
</evidence>
<accession>A0AAN9PR07</accession>
<reference evidence="2 3" key="1">
    <citation type="submission" date="2024-01" db="EMBL/GenBank/DDBJ databases">
        <title>The genomes of 5 underutilized Papilionoideae crops provide insights into root nodulation and disease resistanc.</title>
        <authorList>
            <person name="Jiang F."/>
        </authorList>
    </citation>
    <scope>NUCLEOTIDE SEQUENCE [LARGE SCALE GENOMIC DNA]</scope>
    <source>
        <strain evidence="2">LVBAO_FW01</strain>
        <tissue evidence="2">Leaves</tissue>
    </source>
</reference>